<dbReference type="EMBL" id="KN831819">
    <property type="protein sequence ID" value="KIM35489.1"/>
    <property type="molecule type" value="Genomic_DNA"/>
</dbReference>
<accession>A0A0C3BTS2</accession>
<dbReference type="STRING" id="686832.A0A0C3BTS2"/>
<dbReference type="CDD" id="cd00303">
    <property type="entry name" value="retropepsin_like"/>
    <property type="match status" value="1"/>
</dbReference>
<dbReference type="Gene3D" id="2.40.70.10">
    <property type="entry name" value="Acid Proteases"/>
    <property type="match status" value="1"/>
</dbReference>
<dbReference type="Proteomes" id="UP000053424">
    <property type="component" value="Unassembled WGS sequence"/>
</dbReference>
<dbReference type="InterPro" id="IPR021109">
    <property type="entry name" value="Peptidase_aspartic_dom_sf"/>
</dbReference>
<keyword evidence="2" id="KW-1185">Reference proteome</keyword>
<sequence length="118" mass="13388">MRQDIWEKTCLPLRSDHNLTMESANMSTDSTMGLLQNVRMVVGGIEFFVQIQVTENASYEMLLGRPFHTHVELLTKHFKNGDAHITIKDPVTGEIATLPTRSRQKKKKRTGVNVMSGF</sequence>
<evidence type="ECO:0000313" key="1">
    <source>
        <dbReference type="EMBL" id="KIM35489.1"/>
    </source>
</evidence>
<gene>
    <name evidence="1" type="ORF">M413DRAFT_79346</name>
</gene>
<dbReference type="HOGENOM" id="CLU_003921_8_2_1"/>
<reference evidence="2" key="2">
    <citation type="submission" date="2015-01" db="EMBL/GenBank/DDBJ databases">
        <title>Evolutionary Origins and Diversification of the Mycorrhizal Mutualists.</title>
        <authorList>
            <consortium name="DOE Joint Genome Institute"/>
            <consortium name="Mycorrhizal Genomics Consortium"/>
            <person name="Kohler A."/>
            <person name="Kuo A."/>
            <person name="Nagy L.G."/>
            <person name="Floudas D."/>
            <person name="Copeland A."/>
            <person name="Barry K.W."/>
            <person name="Cichocki N."/>
            <person name="Veneault-Fourrey C."/>
            <person name="LaButti K."/>
            <person name="Lindquist E.A."/>
            <person name="Lipzen A."/>
            <person name="Lundell T."/>
            <person name="Morin E."/>
            <person name="Murat C."/>
            <person name="Riley R."/>
            <person name="Ohm R."/>
            <person name="Sun H."/>
            <person name="Tunlid A."/>
            <person name="Henrissat B."/>
            <person name="Grigoriev I.V."/>
            <person name="Hibbett D.S."/>
            <person name="Martin F."/>
        </authorList>
    </citation>
    <scope>NUCLEOTIDE SEQUENCE [LARGE SCALE GENOMIC DNA]</scope>
    <source>
        <strain evidence="2">h7</strain>
    </source>
</reference>
<proteinExistence type="predicted"/>
<dbReference type="AlphaFoldDB" id="A0A0C3BTS2"/>
<name>A0A0C3BTS2_HEBCY</name>
<dbReference type="OrthoDB" id="5596707at2759"/>
<evidence type="ECO:0000313" key="2">
    <source>
        <dbReference type="Proteomes" id="UP000053424"/>
    </source>
</evidence>
<reference evidence="1 2" key="1">
    <citation type="submission" date="2014-04" db="EMBL/GenBank/DDBJ databases">
        <authorList>
            <consortium name="DOE Joint Genome Institute"/>
            <person name="Kuo A."/>
            <person name="Gay G."/>
            <person name="Dore J."/>
            <person name="Kohler A."/>
            <person name="Nagy L.G."/>
            <person name="Floudas D."/>
            <person name="Copeland A."/>
            <person name="Barry K.W."/>
            <person name="Cichocki N."/>
            <person name="Veneault-Fourrey C."/>
            <person name="LaButti K."/>
            <person name="Lindquist E.A."/>
            <person name="Lipzen A."/>
            <person name="Lundell T."/>
            <person name="Morin E."/>
            <person name="Murat C."/>
            <person name="Sun H."/>
            <person name="Tunlid A."/>
            <person name="Henrissat B."/>
            <person name="Grigoriev I.V."/>
            <person name="Hibbett D.S."/>
            <person name="Martin F."/>
            <person name="Nordberg H.P."/>
            <person name="Cantor M.N."/>
            <person name="Hua S.X."/>
        </authorList>
    </citation>
    <scope>NUCLEOTIDE SEQUENCE [LARGE SCALE GENOMIC DNA]</scope>
    <source>
        <strain evidence="2">h7</strain>
    </source>
</reference>
<organism evidence="1 2">
    <name type="scientific">Hebeloma cylindrosporum</name>
    <dbReference type="NCBI Taxonomy" id="76867"/>
    <lineage>
        <taxon>Eukaryota</taxon>
        <taxon>Fungi</taxon>
        <taxon>Dikarya</taxon>
        <taxon>Basidiomycota</taxon>
        <taxon>Agaricomycotina</taxon>
        <taxon>Agaricomycetes</taxon>
        <taxon>Agaricomycetidae</taxon>
        <taxon>Agaricales</taxon>
        <taxon>Agaricineae</taxon>
        <taxon>Hymenogastraceae</taxon>
        <taxon>Hebeloma</taxon>
    </lineage>
</organism>
<protein>
    <submittedName>
        <fullName evidence="1">Uncharacterized protein</fullName>
    </submittedName>
</protein>